<dbReference type="Pfam" id="PF00651">
    <property type="entry name" value="BTB"/>
    <property type="match status" value="1"/>
</dbReference>
<dbReference type="Proteomes" id="UP000054549">
    <property type="component" value="Unassembled WGS sequence"/>
</dbReference>
<evidence type="ECO:0000256" key="1">
    <source>
        <dbReference type="SAM" id="MobiDB-lite"/>
    </source>
</evidence>
<sequence>MSRRVTLTLSMSSSNTVSTKNEANSNDIRMLPDNATRQEFENHQSLYLTDGNVILTASSATRPNSFTVFRVHQSLLSRHSSILKEMLADTDVLEEHDGVPCIHMSDLEEELECLLKYIYGDLTLPLRRLAPSILTTVSHLLKLSSKYSIPTIRKQLIPRLEQDWPPTLFHWDTLELEISGLLSLWSDDPLPSYFDDYLPEPASALRLGFECAVPSILPSAFYHLNRLGVFQDRARKREDPENLSRKSLEKRNADWNRLASSDLISLMKGQHHLKYTAKEMVFDEPRLYDLSTHYHTLRGLTNTGRNRGESEKKKEKQLCAIDAQWEFWAQVKDDWEANSNDVLRYLNDRVNTVQTRSEICPSCRTDIQKALKHMRQEIWTKLPFYFDLAKRESLT</sequence>
<dbReference type="OrthoDB" id="3218112at2759"/>
<dbReference type="AlphaFoldDB" id="A0A0C2X528"/>
<dbReference type="Gene3D" id="3.30.710.10">
    <property type="entry name" value="Potassium Channel Kv1.1, Chain A"/>
    <property type="match status" value="1"/>
</dbReference>
<evidence type="ECO:0000313" key="3">
    <source>
        <dbReference type="EMBL" id="KIL63828.1"/>
    </source>
</evidence>
<reference evidence="3 4" key="1">
    <citation type="submission" date="2014-04" db="EMBL/GenBank/DDBJ databases">
        <title>Evolutionary Origins and Diversification of the Mycorrhizal Mutualists.</title>
        <authorList>
            <consortium name="DOE Joint Genome Institute"/>
            <consortium name="Mycorrhizal Genomics Consortium"/>
            <person name="Kohler A."/>
            <person name="Kuo A."/>
            <person name="Nagy L.G."/>
            <person name="Floudas D."/>
            <person name="Copeland A."/>
            <person name="Barry K.W."/>
            <person name="Cichocki N."/>
            <person name="Veneault-Fourrey C."/>
            <person name="LaButti K."/>
            <person name="Lindquist E.A."/>
            <person name="Lipzen A."/>
            <person name="Lundell T."/>
            <person name="Morin E."/>
            <person name="Murat C."/>
            <person name="Riley R."/>
            <person name="Ohm R."/>
            <person name="Sun H."/>
            <person name="Tunlid A."/>
            <person name="Henrissat B."/>
            <person name="Grigoriev I.V."/>
            <person name="Hibbett D.S."/>
            <person name="Martin F."/>
        </authorList>
    </citation>
    <scope>NUCLEOTIDE SEQUENCE [LARGE SCALE GENOMIC DNA]</scope>
    <source>
        <strain evidence="3 4">Koide BX008</strain>
    </source>
</reference>
<protein>
    <recommendedName>
        <fullName evidence="2">BTB domain-containing protein</fullName>
    </recommendedName>
</protein>
<dbReference type="HOGENOM" id="CLU_033082_7_1_1"/>
<gene>
    <name evidence="3" type="ORF">M378DRAFT_11906</name>
</gene>
<dbReference type="InterPro" id="IPR011333">
    <property type="entry name" value="SKP1/BTB/POZ_sf"/>
</dbReference>
<dbReference type="STRING" id="946122.A0A0C2X528"/>
<accession>A0A0C2X528</accession>
<feature type="domain" description="BTB" evidence="2">
    <location>
        <begin position="51"/>
        <end position="119"/>
    </location>
</feature>
<dbReference type="InParanoid" id="A0A0C2X528"/>
<keyword evidence="4" id="KW-1185">Reference proteome</keyword>
<evidence type="ECO:0000313" key="4">
    <source>
        <dbReference type="Proteomes" id="UP000054549"/>
    </source>
</evidence>
<dbReference type="InterPro" id="IPR000210">
    <property type="entry name" value="BTB/POZ_dom"/>
</dbReference>
<organism evidence="3 4">
    <name type="scientific">Amanita muscaria (strain Koide BX008)</name>
    <dbReference type="NCBI Taxonomy" id="946122"/>
    <lineage>
        <taxon>Eukaryota</taxon>
        <taxon>Fungi</taxon>
        <taxon>Dikarya</taxon>
        <taxon>Basidiomycota</taxon>
        <taxon>Agaricomycotina</taxon>
        <taxon>Agaricomycetes</taxon>
        <taxon>Agaricomycetidae</taxon>
        <taxon>Agaricales</taxon>
        <taxon>Pluteineae</taxon>
        <taxon>Amanitaceae</taxon>
        <taxon>Amanita</taxon>
    </lineage>
</organism>
<proteinExistence type="predicted"/>
<feature type="region of interest" description="Disordered" evidence="1">
    <location>
        <begin position="1"/>
        <end position="22"/>
    </location>
</feature>
<dbReference type="PROSITE" id="PS50097">
    <property type="entry name" value="BTB"/>
    <property type="match status" value="1"/>
</dbReference>
<evidence type="ECO:0000259" key="2">
    <source>
        <dbReference type="PROSITE" id="PS50097"/>
    </source>
</evidence>
<dbReference type="SUPFAM" id="SSF54695">
    <property type="entry name" value="POZ domain"/>
    <property type="match status" value="1"/>
</dbReference>
<dbReference type="EMBL" id="KN818255">
    <property type="protein sequence ID" value="KIL63828.1"/>
    <property type="molecule type" value="Genomic_DNA"/>
</dbReference>
<name>A0A0C2X528_AMAMK</name>